<evidence type="ECO:0000256" key="3">
    <source>
        <dbReference type="ARBA" id="ARBA00022475"/>
    </source>
</evidence>
<dbReference type="Pfam" id="PF03994">
    <property type="entry name" value="DUF350"/>
    <property type="match status" value="1"/>
</dbReference>
<dbReference type="KEGG" id="uru:DSM104443_00531"/>
<comment type="subcellular location">
    <subcellularLocation>
        <location evidence="1">Cell membrane</location>
        <topology evidence="1">Multi-pass membrane protein</topology>
    </subcellularLocation>
</comment>
<organism evidence="8 9">
    <name type="scientific">Usitatibacter rugosus</name>
    <dbReference type="NCBI Taxonomy" id="2732067"/>
    <lineage>
        <taxon>Bacteria</taxon>
        <taxon>Pseudomonadati</taxon>
        <taxon>Pseudomonadota</taxon>
        <taxon>Betaproteobacteria</taxon>
        <taxon>Nitrosomonadales</taxon>
        <taxon>Usitatibacteraceae</taxon>
        <taxon>Usitatibacter</taxon>
    </lineage>
</organism>
<evidence type="ECO:0000256" key="1">
    <source>
        <dbReference type="ARBA" id="ARBA00004651"/>
    </source>
</evidence>
<dbReference type="Proteomes" id="UP000501534">
    <property type="component" value="Chromosome"/>
</dbReference>
<dbReference type="AlphaFoldDB" id="A0A6M4GV33"/>
<feature type="transmembrane region" description="Helical" evidence="7">
    <location>
        <begin position="51"/>
        <end position="70"/>
    </location>
</feature>
<comment type="similarity">
    <text evidence="2">Belongs to the UPF0719 family.</text>
</comment>
<dbReference type="RefSeq" id="WP_171089232.1">
    <property type="nucleotide sequence ID" value="NZ_CP053069.1"/>
</dbReference>
<keyword evidence="6 7" id="KW-0472">Membrane</keyword>
<sequence>MFEYLKPVALIGSIVYSVIGLLLVIVGFVVIDKITPYDLWKELIENRNQPLATVVAAFVLAIAIIVAAAIH</sequence>
<evidence type="ECO:0000256" key="2">
    <source>
        <dbReference type="ARBA" id="ARBA00005779"/>
    </source>
</evidence>
<evidence type="ECO:0000256" key="4">
    <source>
        <dbReference type="ARBA" id="ARBA00022692"/>
    </source>
</evidence>
<dbReference type="InterPro" id="IPR007140">
    <property type="entry name" value="DUF350"/>
</dbReference>
<evidence type="ECO:0000313" key="8">
    <source>
        <dbReference type="EMBL" id="QJR09487.1"/>
    </source>
</evidence>
<evidence type="ECO:0008006" key="10">
    <source>
        <dbReference type="Google" id="ProtNLM"/>
    </source>
</evidence>
<evidence type="ECO:0000256" key="5">
    <source>
        <dbReference type="ARBA" id="ARBA00022989"/>
    </source>
</evidence>
<evidence type="ECO:0000313" key="9">
    <source>
        <dbReference type="Proteomes" id="UP000501534"/>
    </source>
</evidence>
<accession>A0A6M4GV33</accession>
<reference evidence="8 9" key="1">
    <citation type="submission" date="2020-04" db="EMBL/GenBank/DDBJ databases">
        <title>Usitatibacter rugosus gen. nov., sp. nov. and Usitatibacter palustris sp. nov., novel members of Usitatibacteraceae fam. nov. within the order Nitrosomonadales isolated from soil.</title>
        <authorList>
            <person name="Huber K.J."/>
            <person name="Neumann-Schaal M."/>
            <person name="Geppert A."/>
            <person name="Luckner M."/>
            <person name="Wanner G."/>
            <person name="Overmann J."/>
        </authorList>
    </citation>
    <scope>NUCLEOTIDE SEQUENCE [LARGE SCALE GENOMIC DNA]</scope>
    <source>
        <strain evidence="8 9">0125_3</strain>
    </source>
</reference>
<name>A0A6M4GV33_9PROT</name>
<evidence type="ECO:0000256" key="7">
    <source>
        <dbReference type="SAM" id="Phobius"/>
    </source>
</evidence>
<protein>
    <recommendedName>
        <fullName evidence="10">DUF350 domain-containing protein</fullName>
    </recommendedName>
</protein>
<keyword evidence="3" id="KW-1003">Cell membrane</keyword>
<keyword evidence="9" id="KW-1185">Reference proteome</keyword>
<feature type="transmembrane region" description="Helical" evidence="7">
    <location>
        <begin position="7"/>
        <end position="31"/>
    </location>
</feature>
<dbReference type="EMBL" id="CP053069">
    <property type="protein sequence ID" value="QJR09487.1"/>
    <property type="molecule type" value="Genomic_DNA"/>
</dbReference>
<gene>
    <name evidence="8" type="ORF">DSM104443_00531</name>
</gene>
<keyword evidence="4 7" id="KW-0812">Transmembrane</keyword>
<evidence type="ECO:0000256" key="6">
    <source>
        <dbReference type="ARBA" id="ARBA00023136"/>
    </source>
</evidence>
<proteinExistence type="inferred from homology"/>
<dbReference type="GO" id="GO:0005886">
    <property type="term" value="C:plasma membrane"/>
    <property type="evidence" value="ECO:0007669"/>
    <property type="project" value="UniProtKB-SubCell"/>
</dbReference>
<keyword evidence="5 7" id="KW-1133">Transmembrane helix</keyword>